<feature type="region of interest" description="Disordered" evidence="1">
    <location>
        <begin position="1"/>
        <end position="38"/>
    </location>
</feature>
<protein>
    <submittedName>
        <fullName evidence="2">Uncharacterized protein</fullName>
    </submittedName>
</protein>
<dbReference type="Proteomes" id="UP001143480">
    <property type="component" value="Unassembled WGS sequence"/>
</dbReference>
<evidence type="ECO:0000313" key="3">
    <source>
        <dbReference type="Proteomes" id="UP001143480"/>
    </source>
</evidence>
<name>A0A9W6KPW2_9ACTN</name>
<organism evidence="2 3">
    <name type="scientific">Dactylosporangium matsuzakiense</name>
    <dbReference type="NCBI Taxonomy" id="53360"/>
    <lineage>
        <taxon>Bacteria</taxon>
        <taxon>Bacillati</taxon>
        <taxon>Actinomycetota</taxon>
        <taxon>Actinomycetes</taxon>
        <taxon>Micromonosporales</taxon>
        <taxon>Micromonosporaceae</taxon>
        <taxon>Dactylosporangium</taxon>
    </lineage>
</organism>
<feature type="region of interest" description="Disordered" evidence="1">
    <location>
        <begin position="190"/>
        <end position="212"/>
    </location>
</feature>
<evidence type="ECO:0000313" key="2">
    <source>
        <dbReference type="EMBL" id="GLL03369.1"/>
    </source>
</evidence>
<dbReference type="AlphaFoldDB" id="A0A9W6KPW2"/>
<keyword evidence="3" id="KW-1185">Reference proteome</keyword>
<gene>
    <name evidence="2" type="ORF">GCM10017581_051140</name>
</gene>
<accession>A0A9W6KPW2</accession>
<feature type="compositionally biased region" description="Acidic residues" evidence="1">
    <location>
        <begin position="1"/>
        <end position="15"/>
    </location>
</feature>
<evidence type="ECO:0000256" key="1">
    <source>
        <dbReference type="SAM" id="MobiDB-lite"/>
    </source>
</evidence>
<proteinExistence type="predicted"/>
<reference evidence="2" key="1">
    <citation type="journal article" date="2014" name="Int. J. Syst. Evol. Microbiol.">
        <title>Complete genome sequence of Corynebacterium casei LMG S-19264T (=DSM 44701T), isolated from a smear-ripened cheese.</title>
        <authorList>
            <consortium name="US DOE Joint Genome Institute (JGI-PGF)"/>
            <person name="Walter F."/>
            <person name="Albersmeier A."/>
            <person name="Kalinowski J."/>
            <person name="Ruckert C."/>
        </authorList>
    </citation>
    <scope>NUCLEOTIDE SEQUENCE</scope>
    <source>
        <strain evidence="2">VKM Ac-1321</strain>
    </source>
</reference>
<sequence>MADGCDDDGGFEADGEFVVAGGRPGPWPATTSPAHRDPFQDRDELRAVTPLTSRDDHREGLTALLTRQMRLHGEPTPRTPEPMIRRLVLHPTRRLPLHMPVATGTRRMLVRARLTVESPLTVHAILPAASPAACNAARTCAQVPSRCQQRNHRYNVCHGACTGNTSHHGTPVRTRHRIPFTTSLLAHLRGRSRPHGAGSNGSSKAHCASVRS</sequence>
<reference evidence="2" key="2">
    <citation type="submission" date="2023-01" db="EMBL/GenBank/DDBJ databases">
        <authorList>
            <person name="Sun Q."/>
            <person name="Evtushenko L."/>
        </authorList>
    </citation>
    <scope>NUCLEOTIDE SEQUENCE</scope>
    <source>
        <strain evidence="2">VKM Ac-1321</strain>
    </source>
</reference>
<comment type="caution">
    <text evidence="2">The sequence shown here is derived from an EMBL/GenBank/DDBJ whole genome shotgun (WGS) entry which is preliminary data.</text>
</comment>
<dbReference type="EMBL" id="BSFP01000033">
    <property type="protein sequence ID" value="GLL03369.1"/>
    <property type="molecule type" value="Genomic_DNA"/>
</dbReference>